<evidence type="ECO:0000313" key="10">
    <source>
        <dbReference type="EMBL" id="EKY25415.1"/>
    </source>
</evidence>
<evidence type="ECO:0000256" key="6">
    <source>
        <dbReference type="ARBA" id="ARBA00023014"/>
    </source>
</evidence>
<keyword evidence="3" id="KW-0479">Metal-binding</keyword>
<organism evidence="10 11">
    <name type="scientific">Clostridium celatum DSM 1785</name>
    <dbReference type="NCBI Taxonomy" id="545697"/>
    <lineage>
        <taxon>Bacteria</taxon>
        <taxon>Bacillati</taxon>
        <taxon>Bacillota</taxon>
        <taxon>Clostridia</taxon>
        <taxon>Eubacteriales</taxon>
        <taxon>Clostridiaceae</taxon>
        <taxon>Clostridium</taxon>
    </lineage>
</organism>
<keyword evidence="4" id="KW-0249">Electron transport</keyword>
<evidence type="ECO:0000256" key="4">
    <source>
        <dbReference type="ARBA" id="ARBA00022982"/>
    </source>
</evidence>
<protein>
    <recommendedName>
        <fullName evidence="7">Bacterioferritin-associated ferredoxin</fullName>
    </recommendedName>
</protein>
<evidence type="ECO:0000256" key="1">
    <source>
        <dbReference type="ARBA" id="ARBA00022448"/>
    </source>
</evidence>
<proteinExistence type="inferred from homology"/>
<dbReference type="GO" id="GO:0051537">
    <property type="term" value="F:2 iron, 2 sulfur cluster binding"/>
    <property type="evidence" value="ECO:0007669"/>
    <property type="project" value="UniProtKB-KW"/>
</dbReference>
<dbReference type="STRING" id="545697.HMPREF0216_02515"/>
<evidence type="ECO:0000256" key="8">
    <source>
        <dbReference type="ARBA" id="ARBA00046332"/>
    </source>
</evidence>
<evidence type="ECO:0000313" key="11">
    <source>
        <dbReference type="Proteomes" id="UP000010420"/>
    </source>
</evidence>
<evidence type="ECO:0000256" key="7">
    <source>
        <dbReference type="ARBA" id="ARBA00039386"/>
    </source>
</evidence>
<keyword evidence="6" id="KW-0411">Iron-sulfur</keyword>
<dbReference type="Proteomes" id="UP000010420">
    <property type="component" value="Unassembled WGS sequence"/>
</dbReference>
<dbReference type="Gene3D" id="1.10.10.1100">
    <property type="entry name" value="BFD-like [2Fe-2S]-binding domain"/>
    <property type="match status" value="1"/>
</dbReference>
<name>L1QCL0_9CLOT</name>
<dbReference type="GO" id="GO:0046872">
    <property type="term" value="F:metal ion binding"/>
    <property type="evidence" value="ECO:0007669"/>
    <property type="project" value="UniProtKB-KW"/>
</dbReference>
<evidence type="ECO:0000259" key="9">
    <source>
        <dbReference type="Pfam" id="PF04324"/>
    </source>
</evidence>
<dbReference type="OrthoDB" id="15293at2"/>
<gene>
    <name evidence="10" type="ORF">HMPREF0216_02515</name>
</gene>
<dbReference type="Pfam" id="PF04324">
    <property type="entry name" value="Fer2_BFD"/>
    <property type="match status" value="1"/>
</dbReference>
<dbReference type="InterPro" id="IPR007419">
    <property type="entry name" value="BFD-like_2Fe2S-bd_dom"/>
</dbReference>
<dbReference type="eggNOG" id="ENOG5033APB">
    <property type="taxonomic scope" value="Bacteria"/>
</dbReference>
<dbReference type="PANTHER" id="PTHR37424:SF1">
    <property type="entry name" value="BACTERIOFERRITIN-ASSOCIATED FERREDOXIN"/>
    <property type="match status" value="1"/>
</dbReference>
<keyword evidence="1" id="KW-0813">Transport</keyword>
<reference evidence="10 11" key="1">
    <citation type="submission" date="2012-05" db="EMBL/GenBank/DDBJ databases">
        <authorList>
            <person name="Weinstock G."/>
            <person name="Sodergren E."/>
            <person name="Lobos E.A."/>
            <person name="Fulton L."/>
            <person name="Fulton R."/>
            <person name="Courtney L."/>
            <person name="Fronick C."/>
            <person name="O'Laughlin M."/>
            <person name="Godfrey J."/>
            <person name="Wilson R.M."/>
            <person name="Miner T."/>
            <person name="Farmer C."/>
            <person name="Delehaunty K."/>
            <person name="Cordes M."/>
            <person name="Minx P."/>
            <person name="Tomlinson C."/>
            <person name="Chen J."/>
            <person name="Wollam A."/>
            <person name="Pepin K.H."/>
            <person name="Bhonagiri V."/>
            <person name="Zhang X."/>
            <person name="Suruliraj S."/>
            <person name="Warren W."/>
            <person name="Mitreva M."/>
            <person name="Mardis E.R."/>
            <person name="Wilson R.K."/>
        </authorList>
    </citation>
    <scope>NUCLEOTIDE SEQUENCE [LARGE SCALE GENOMIC DNA]</scope>
    <source>
        <strain evidence="10 11">DSM 1785</strain>
    </source>
</reference>
<comment type="similarity">
    <text evidence="8">Belongs to the Bfd family.</text>
</comment>
<evidence type="ECO:0000256" key="5">
    <source>
        <dbReference type="ARBA" id="ARBA00023004"/>
    </source>
</evidence>
<accession>L1QCL0</accession>
<evidence type="ECO:0000256" key="2">
    <source>
        <dbReference type="ARBA" id="ARBA00022714"/>
    </source>
</evidence>
<feature type="domain" description="BFD-like [2Fe-2S]-binding" evidence="9">
    <location>
        <begin position="7"/>
        <end position="55"/>
    </location>
</feature>
<dbReference type="InterPro" id="IPR041854">
    <property type="entry name" value="BFD-like_2Fe2S-bd_dom_sf"/>
</dbReference>
<dbReference type="EMBL" id="AMEZ01000070">
    <property type="protein sequence ID" value="EKY25415.1"/>
    <property type="molecule type" value="Genomic_DNA"/>
</dbReference>
<keyword evidence="11" id="KW-1185">Reference proteome</keyword>
<dbReference type="PATRIC" id="fig|545697.3.peg.2476"/>
<sequence length="62" mass="6803">MDKNKKVCYCFNVSVDDIERAIENGADSFDEVQEATNCGKGCGSCLAEAKAVVEELLKNKRD</sequence>
<dbReference type="AlphaFoldDB" id="L1QCL0"/>
<keyword evidence="5" id="KW-0408">Iron</keyword>
<evidence type="ECO:0000256" key="3">
    <source>
        <dbReference type="ARBA" id="ARBA00022723"/>
    </source>
</evidence>
<keyword evidence="2" id="KW-0001">2Fe-2S</keyword>
<dbReference type="RefSeq" id="WP_005214456.1">
    <property type="nucleotide sequence ID" value="NZ_KB291660.1"/>
</dbReference>
<comment type="caution">
    <text evidence="10">The sequence shown here is derived from an EMBL/GenBank/DDBJ whole genome shotgun (WGS) entry which is preliminary data.</text>
</comment>
<dbReference type="InterPro" id="IPR052371">
    <property type="entry name" value="BFD-associated_ferredoxin"/>
</dbReference>
<dbReference type="PANTHER" id="PTHR37424">
    <property type="entry name" value="BACTERIOFERRITIN-ASSOCIATED FERREDOXIN"/>
    <property type="match status" value="1"/>
</dbReference>
<dbReference type="HOGENOM" id="CLU_159205_4_3_9"/>